<feature type="region of interest" description="Disordered" evidence="1">
    <location>
        <begin position="127"/>
        <end position="246"/>
    </location>
</feature>
<evidence type="ECO:0000256" key="1">
    <source>
        <dbReference type="SAM" id="MobiDB-lite"/>
    </source>
</evidence>
<dbReference type="Proteomes" id="UP001315278">
    <property type="component" value="Unassembled WGS sequence"/>
</dbReference>
<reference evidence="3" key="1">
    <citation type="journal article" date="2021" name="ISME J.">
        <title>Evolutionary origin and ecological implication of a unique nif island in free-living Bradyrhizobium lineages.</title>
        <authorList>
            <person name="Tao J."/>
        </authorList>
    </citation>
    <scope>NUCLEOTIDE SEQUENCE [LARGE SCALE GENOMIC DNA]</scope>
    <source>
        <strain evidence="3">SZCCT0434</strain>
    </source>
</reference>
<feature type="region of interest" description="Disordered" evidence="1">
    <location>
        <begin position="91"/>
        <end position="114"/>
    </location>
</feature>
<dbReference type="EMBL" id="JAFCJH010000003">
    <property type="protein sequence ID" value="MBR0794612.1"/>
    <property type="molecule type" value="Genomic_DNA"/>
</dbReference>
<proteinExistence type="predicted"/>
<protein>
    <submittedName>
        <fullName evidence="2">Uncharacterized protein</fullName>
    </submittedName>
</protein>
<accession>A0ABS5FCU1</accession>
<name>A0ABS5FCU1_9BRAD</name>
<evidence type="ECO:0000313" key="3">
    <source>
        <dbReference type="Proteomes" id="UP001315278"/>
    </source>
</evidence>
<evidence type="ECO:0000313" key="2">
    <source>
        <dbReference type="EMBL" id="MBR0794612.1"/>
    </source>
</evidence>
<dbReference type="RefSeq" id="WP_212393625.1">
    <property type="nucleotide sequence ID" value="NZ_JAFCJH010000003.1"/>
</dbReference>
<sequence>MRNTDISGYLTWTSRWTSRLTLTRGFRLALVTAGIGLVMAAGPVRAGDDDDDGDDGLTFEERIIDNLMTGLGAKSAASKGIDYRERSPLVVPPKLDLPPPASARADAPNWPKDPDIAKRKAMIEARKKEVKKQPWQESQPLTPAEIEAGRKQQTAVDSNKEPIEPGVTKNPSLMPNELGYKGGLLGVFKGNSSESAPFKGEPPRESLTEPPPGYQTPSPNFAYGTGPQKPLAKEGQYDVMTGKPVQ</sequence>
<gene>
    <name evidence="2" type="ORF">JQ615_04315</name>
</gene>
<keyword evidence="3" id="KW-1185">Reference proteome</keyword>
<comment type="caution">
    <text evidence="2">The sequence shown here is derived from an EMBL/GenBank/DDBJ whole genome shotgun (WGS) entry which is preliminary data.</text>
</comment>
<organism evidence="2 3">
    <name type="scientific">Bradyrhizobium jicamae</name>
    <dbReference type="NCBI Taxonomy" id="280332"/>
    <lineage>
        <taxon>Bacteria</taxon>
        <taxon>Pseudomonadati</taxon>
        <taxon>Pseudomonadota</taxon>
        <taxon>Alphaproteobacteria</taxon>
        <taxon>Hyphomicrobiales</taxon>
        <taxon>Nitrobacteraceae</taxon>
        <taxon>Bradyrhizobium</taxon>
    </lineage>
</organism>